<name>A0ABX6C2W6_9CHLR</name>
<dbReference type="InterPro" id="IPR011042">
    <property type="entry name" value="6-blade_b-propeller_TolB-like"/>
</dbReference>
<feature type="domain" description="Teneurin NHL" evidence="3">
    <location>
        <begin position="181"/>
        <end position="230"/>
    </location>
</feature>
<feature type="repeat" description="NHL" evidence="2">
    <location>
        <begin position="69"/>
        <end position="105"/>
    </location>
</feature>
<feature type="repeat" description="NHL" evidence="2">
    <location>
        <begin position="284"/>
        <end position="314"/>
    </location>
</feature>
<dbReference type="Pfam" id="PF25021">
    <property type="entry name" value="TEN_NHL"/>
    <property type="match status" value="1"/>
</dbReference>
<feature type="repeat" description="NHL" evidence="2">
    <location>
        <begin position="185"/>
        <end position="219"/>
    </location>
</feature>
<dbReference type="RefSeq" id="WP_158066705.1">
    <property type="nucleotide sequence ID" value="NZ_CP042829.1"/>
</dbReference>
<dbReference type="PROSITE" id="PS51125">
    <property type="entry name" value="NHL"/>
    <property type="match status" value="4"/>
</dbReference>
<dbReference type="InterPro" id="IPR056822">
    <property type="entry name" value="TEN_NHL"/>
</dbReference>
<accession>A0ABX6C2W6</accession>
<sequence length="368" mass="37740">MWSGSLLAKVLLAVAGVGVAAGAGAVVLTTSGPLAQRGEERPQEAAPVAPVVWTLAGEGPPGVREPVQPGWAAPLNLPTGLAVDRDGNLYVADHKNHAIKKIDPQGNITTVAGGNGPGLRDGPAREAQFNGPNGIAVGPDGSIYVADSVNHTIRRVTPDGRVETVAGSGPTGMGQDGGFADGPAGEARFSLPKGVAVAEDGTIYVADTDNTRIRVISPEGVVRTLAGSGEIGLRDGKGAEARFSPLADIVLGPDGALYVADQANSAIRRVTRDGEVTTLPIRGLKHPASVAVAEDGTVYVADTDNYRVVALTPGGAVRVVAGTGERGYVEGPADRARFDLPVGLALYGSRLYVSDYLNHRIRVVEPVP</sequence>
<evidence type="ECO:0000256" key="1">
    <source>
        <dbReference type="ARBA" id="ARBA00022737"/>
    </source>
</evidence>
<proteinExistence type="predicted"/>
<evidence type="ECO:0000313" key="4">
    <source>
        <dbReference type="EMBL" id="QFG02781.1"/>
    </source>
</evidence>
<dbReference type="SUPFAM" id="SSF101898">
    <property type="entry name" value="NHL repeat"/>
    <property type="match status" value="1"/>
</dbReference>
<dbReference type="Gene3D" id="2.120.10.30">
    <property type="entry name" value="TolB, C-terminal domain"/>
    <property type="match status" value="4"/>
</dbReference>
<evidence type="ECO:0000313" key="5">
    <source>
        <dbReference type="Proteomes" id="UP000326331"/>
    </source>
</evidence>
<dbReference type="PANTHER" id="PTHR46388:SF2">
    <property type="entry name" value="NHL REPEAT-CONTAINING PROTEIN 2"/>
    <property type="match status" value="1"/>
</dbReference>
<gene>
    <name evidence="4" type="ORF">Tbon_05585</name>
</gene>
<organism evidence="4 5">
    <name type="scientific">Tepidiforma bonchosmolovskayae</name>
    <dbReference type="NCBI Taxonomy" id="2601677"/>
    <lineage>
        <taxon>Bacteria</taxon>
        <taxon>Bacillati</taxon>
        <taxon>Chloroflexota</taxon>
        <taxon>Tepidiformia</taxon>
        <taxon>Tepidiformales</taxon>
        <taxon>Tepidiformaceae</taxon>
        <taxon>Tepidiforma</taxon>
    </lineage>
</organism>
<dbReference type="EMBL" id="CP042829">
    <property type="protein sequence ID" value="QFG02781.1"/>
    <property type="molecule type" value="Genomic_DNA"/>
</dbReference>
<keyword evidence="1" id="KW-0677">Repeat</keyword>
<dbReference type="Pfam" id="PF01436">
    <property type="entry name" value="NHL"/>
    <property type="match status" value="3"/>
</dbReference>
<feature type="repeat" description="NHL" evidence="2">
    <location>
        <begin position="128"/>
        <end position="159"/>
    </location>
</feature>
<dbReference type="Proteomes" id="UP000326331">
    <property type="component" value="Chromosome"/>
</dbReference>
<keyword evidence="5" id="KW-1185">Reference proteome</keyword>
<dbReference type="InterPro" id="IPR001258">
    <property type="entry name" value="NHL_repeat"/>
</dbReference>
<dbReference type="PANTHER" id="PTHR46388">
    <property type="entry name" value="NHL REPEAT-CONTAINING PROTEIN 2"/>
    <property type="match status" value="1"/>
</dbReference>
<evidence type="ECO:0000256" key="2">
    <source>
        <dbReference type="PROSITE-ProRule" id="PRU00504"/>
    </source>
</evidence>
<reference evidence="4 5" key="1">
    <citation type="submission" date="2019-10" db="EMBL/GenBank/DDBJ databases">
        <title>Thermopilla bonchosmolovskayae gen. nov., sp. nov., a moderately thermophilic Chloroflexi bacterium from a Chukotka hot spring (Arctic, Russia), representing a novel classis Thermopillaia, which include previously uncultivated lineage OLB14.</title>
        <authorList>
            <person name="Kochetkova T.V."/>
            <person name="Zayulina K.S."/>
            <person name="Zhigarkov V.S."/>
            <person name="Minaev N.V."/>
            <person name="Novikov A."/>
            <person name="Toshchakov S.V."/>
            <person name="Elcheninov A.G."/>
            <person name="Kublanov I.V."/>
        </authorList>
    </citation>
    <scope>NUCLEOTIDE SEQUENCE [LARGE SCALE GENOMIC DNA]</scope>
    <source>
        <strain evidence="4 5">3753O</strain>
    </source>
</reference>
<protein>
    <recommendedName>
        <fullName evidence="3">Teneurin NHL domain-containing protein</fullName>
    </recommendedName>
</protein>
<evidence type="ECO:0000259" key="3">
    <source>
        <dbReference type="Pfam" id="PF25021"/>
    </source>
</evidence>